<evidence type="ECO:0000256" key="1">
    <source>
        <dbReference type="SAM" id="MobiDB-lite"/>
    </source>
</evidence>
<feature type="compositionally biased region" description="Polar residues" evidence="1">
    <location>
        <begin position="59"/>
        <end position="73"/>
    </location>
</feature>
<dbReference type="RefSeq" id="WP_126764965.1">
    <property type="nucleotide sequence ID" value="NZ_PIPJ01000001.1"/>
</dbReference>
<dbReference type="AlphaFoldDB" id="A0A432W2E0"/>
<evidence type="ECO:0000313" key="2">
    <source>
        <dbReference type="EMBL" id="RUO23374.1"/>
    </source>
</evidence>
<evidence type="ECO:0000313" key="3">
    <source>
        <dbReference type="Proteomes" id="UP000288395"/>
    </source>
</evidence>
<dbReference type="OrthoDB" id="9842115at2"/>
<keyword evidence="3" id="KW-1185">Reference proteome</keyword>
<dbReference type="Proteomes" id="UP000288395">
    <property type="component" value="Unassembled WGS sequence"/>
</dbReference>
<organism evidence="2 3">
    <name type="scientific">Aliidiomarina iranensis</name>
    <dbReference type="NCBI Taxonomy" id="1434071"/>
    <lineage>
        <taxon>Bacteria</taxon>
        <taxon>Pseudomonadati</taxon>
        <taxon>Pseudomonadota</taxon>
        <taxon>Gammaproteobacteria</taxon>
        <taxon>Alteromonadales</taxon>
        <taxon>Idiomarinaceae</taxon>
        <taxon>Aliidiomarina</taxon>
    </lineage>
</organism>
<accession>A0A432W2E0</accession>
<feature type="region of interest" description="Disordered" evidence="1">
    <location>
        <begin position="54"/>
        <end position="80"/>
    </location>
</feature>
<protein>
    <submittedName>
        <fullName evidence="2">Uncharacterized protein</fullName>
    </submittedName>
</protein>
<name>A0A432W2E0_9GAMM</name>
<gene>
    <name evidence="2" type="ORF">CWE08_01620</name>
</gene>
<comment type="caution">
    <text evidence="2">The sequence shown here is derived from an EMBL/GenBank/DDBJ whole genome shotgun (WGS) entry which is preliminary data.</text>
</comment>
<proteinExistence type="predicted"/>
<sequence length="216" mass="24033">MFRAILTFFLGITLILLILSAISSSIQPFPLPKKALKHTQSLQLNAENQAEITVRSEQDLANQPKDSNTTTDDSNAEHHDELAVQKQQKDLDDVVANEIELLLNQEASLTNIIEANISLLGKLGSAAAFLSHQALLRKIQQTDHVQPISIICSRKMCNILVYGADPDIAENFAVKLLSENSDHLQVSEGEYRVFREEDYDFAHVVINLAEQASINE</sequence>
<reference evidence="3" key="1">
    <citation type="journal article" date="2018" name="Front. Microbiol.">
        <title>Genome-Based Analysis Reveals the Taxonomy and Diversity of the Family Idiomarinaceae.</title>
        <authorList>
            <person name="Liu Y."/>
            <person name="Lai Q."/>
            <person name="Shao Z."/>
        </authorList>
    </citation>
    <scope>NUCLEOTIDE SEQUENCE [LARGE SCALE GENOMIC DNA]</scope>
    <source>
        <strain evidence="3">GBPy7</strain>
    </source>
</reference>
<dbReference type="EMBL" id="PIPJ01000001">
    <property type="protein sequence ID" value="RUO23374.1"/>
    <property type="molecule type" value="Genomic_DNA"/>
</dbReference>